<dbReference type="RefSeq" id="WP_358361373.1">
    <property type="nucleotide sequence ID" value="NZ_JBEZFP010000116.1"/>
</dbReference>
<sequence>MSGEEDAGVAPHGGTLAGRVAIIAGAGAGIGRATALALAEAGADVVLAARRPEPLRELADGVRKSTGRRALAIPTDIADPDAVRALVDGAVAELGRLDVVVNVATYNPGGLLENLERDEFRRAFDINVLGVLEVTRAALPHLRRSRGGSIVQISSEAPRMKLAGLAAYASTKAAMETASAILAREVGGDGIRVNVVAPGTTENAKLSAWIEELARERNTTPAAVRHEMVEDTALRRITLPEDIAATVLFLASPAARGITGTVTHVNSGLILEP</sequence>
<comment type="caution">
    <text evidence="3">The sequence shown here is derived from an EMBL/GenBank/DDBJ whole genome shotgun (WGS) entry which is preliminary data.</text>
</comment>
<dbReference type="PANTHER" id="PTHR43639">
    <property type="entry name" value="OXIDOREDUCTASE, SHORT-CHAIN DEHYDROGENASE/REDUCTASE FAMILY (AFU_ORTHOLOGUE AFUA_5G02870)"/>
    <property type="match status" value="1"/>
</dbReference>
<dbReference type="InterPro" id="IPR036291">
    <property type="entry name" value="NAD(P)-bd_dom_sf"/>
</dbReference>
<dbReference type="Proteomes" id="UP001551482">
    <property type="component" value="Unassembled WGS sequence"/>
</dbReference>
<protein>
    <submittedName>
        <fullName evidence="3">SDR family oxidoreductase</fullName>
        <ecNumber evidence="3">1.-.-.-</ecNumber>
    </submittedName>
</protein>
<dbReference type="SUPFAM" id="SSF51735">
    <property type="entry name" value="NAD(P)-binding Rossmann-fold domains"/>
    <property type="match status" value="1"/>
</dbReference>
<dbReference type="Gene3D" id="3.40.50.720">
    <property type="entry name" value="NAD(P)-binding Rossmann-like Domain"/>
    <property type="match status" value="1"/>
</dbReference>
<dbReference type="Pfam" id="PF13561">
    <property type="entry name" value="adh_short_C2"/>
    <property type="match status" value="1"/>
</dbReference>
<evidence type="ECO:0000256" key="2">
    <source>
        <dbReference type="ARBA" id="ARBA00023002"/>
    </source>
</evidence>
<evidence type="ECO:0000256" key="1">
    <source>
        <dbReference type="ARBA" id="ARBA00006484"/>
    </source>
</evidence>
<keyword evidence="2 3" id="KW-0560">Oxidoreductase</keyword>
<dbReference type="InterPro" id="IPR002347">
    <property type="entry name" value="SDR_fam"/>
</dbReference>
<dbReference type="EC" id="1.-.-.-" evidence="3"/>
<gene>
    <name evidence="3" type="ORF">AB0C36_32790</name>
</gene>
<comment type="similarity">
    <text evidence="1">Belongs to the short-chain dehydrogenases/reductases (SDR) family.</text>
</comment>
<keyword evidence="4" id="KW-1185">Reference proteome</keyword>
<dbReference type="PRINTS" id="PR00081">
    <property type="entry name" value="GDHRDH"/>
</dbReference>
<dbReference type="GO" id="GO:0016491">
    <property type="term" value="F:oxidoreductase activity"/>
    <property type="evidence" value="ECO:0007669"/>
    <property type="project" value="UniProtKB-KW"/>
</dbReference>
<reference evidence="3 4" key="1">
    <citation type="submission" date="2024-06" db="EMBL/GenBank/DDBJ databases">
        <title>The Natural Products Discovery Center: Release of the First 8490 Sequenced Strains for Exploring Actinobacteria Biosynthetic Diversity.</title>
        <authorList>
            <person name="Kalkreuter E."/>
            <person name="Kautsar S.A."/>
            <person name="Yang D."/>
            <person name="Bader C.D."/>
            <person name="Teijaro C.N."/>
            <person name="Fluegel L."/>
            <person name="Davis C.M."/>
            <person name="Simpson J.R."/>
            <person name="Lauterbach L."/>
            <person name="Steele A.D."/>
            <person name="Gui C."/>
            <person name="Meng S."/>
            <person name="Li G."/>
            <person name="Viehrig K."/>
            <person name="Ye F."/>
            <person name="Su P."/>
            <person name="Kiefer A.F."/>
            <person name="Nichols A."/>
            <person name="Cepeda A.J."/>
            <person name="Yan W."/>
            <person name="Fan B."/>
            <person name="Jiang Y."/>
            <person name="Adhikari A."/>
            <person name="Zheng C.-J."/>
            <person name="Schuster L."/>
            <person name="Cowan T.M."/>
            <person name="Smanski M.J."/>
            <person name="Chevrette M.G."/>
            <person name="De Carvalho L.P.S."/>
            <person name="Shen B."/>
        </authorList>
    </citation>
    <scope>NUCLEOTIDE SEQUENCE [LARGE SCALE GENOMIC DNA]</scope>
    <source>
        <strain evidence="3 4">NPDC048946</strain>
    </source>
</reference>
<evidence type="ECO:0000313" key="4">
    <source>
        <dbReference type="Proteomes" id="UP001551482"/>
    </source>
</evidence>
<organism evidence="3 4">
    <name type="scientific">Streptodolium elevatio</name>
    <dbReference type="NCBI Taxonomy" id="3157996"/>
    <lineage>
        <taxon>Bacteria</taxon>
        <taxon>Bacillati</taxon>
        <taxon>Actinomycetota</taxon>
        <taxon>Actinomycetes</taxon>
        <taxon>Kitasatosporales</taxon>
        <taxon>Streptomycetaceae</taxon>
        <taxon>Streptodolium</taxon>
    </lineage>
</organism>
<accession>A0ABV3DR88</accession>
<proteinExistence type="inferred from homology"/>
<dbReference type="CDD" id="cd05233">
    <property type="entry name" value="SDR_c"/>
    <property type="match status" value="1"/>
</dbReference>
<evidence type="ECO:0000313" key="3">
    <source>
        <dbReference type="EMBL" id="MEU8138269.1"/>
    </source>
</evidence>
<dbReference type="EMBL" id="JBEZFP010000116">
    <property type="protein sequence ID" value="MEU8138269.1"/>
    <property type="molecule type" value="Genomic_DNA"/>
</dbReference>
<dbReference type="PANTHER" id="PTHR43639:SF1">
    <property type="entry name" value="SHORT-CHAIN DEHYDROGENASE_REDUCTASE FAMILY PROTEIN"/>
    <property type="match status" value="1"/>
</dbReference>
<name>A0ABV3DR88_9ACTN</name>